<dbReference type="Gene3D" id="3.40.50.1390">
    <property type="entry name" value="Resolvase, N-terminal catalytic domain"/>
    <property type="match status" value="1"/>
</dbReference>
<dbReference type="GO" id="GO:0003677">
    <property type="term" value="F:DNA binding"/>
    <property type="evidence" value="ECO:0007669"/>
    <property type="project" value="InterPro"/>
</dbReference>
<sequence length="679" mass="76714">MKQNPSIPSKIRAAHLDREALVYVRQSTMAQVRFNQESTQRQYALQERALSLGWPEEHIRVIDGDLGISGSGRSKRPGFAQLVTSVSLGEVGAVFGLEISRLARSSADLMKLLELCSLFDTLVIDEDGIYDMSDFNDRLLIGLKGTMGEAELHFLHARMIGGKENAASRGELRFPLPVGYVYDPDGRTSMDPDEEVQHALSTLFRVFRTSGSAYGVVRYFAENSILFPKRAYGGAWDGKITWGTLTHSRVLSVIHNPAYTGAYVYGRYRDNKTVNADGHFEHHPVRLPDKEEWRVFIPGHHQAYISWDDFEANQKQLCSNQTNTELCGPAREGAALLPGLLICGRCGRRMTVRYTGNGGIRPLYECVGRWEHGNKATCSSVPAVPLDQAISDKILSIMKPSELEISLKVMHSINDADRMSDKQWLLAVERAQYEADRAERQFMLTDPENRLVVRSLEANWEQKLKDLEKVKQDYAAYCSKKAWVPSKEEEKDILDLARRIPDIWNAPSSTPVEKKRIIRVLIEDITVLSEKRCSDFSIGIRFRSGRVEHLPLKKPLPCADRRRHTDDTITIIRDLASSMDDYEIADRLNRDALTTPEGKNFTYAGVRWIRYKHAISGPYQRNRQGISVAEAASLLGISTEKIYYGISAGKIPAKKQHPGWPWEVLIDDTNLESIKALYT</sequence>
<organism evidence="3 4">
    <name type="scientific">Lactonifactor longoviformis DSM 17459</name>
    <dbReference type="NCBI Taxonomy" id="1122155"/>
    <lineage>
        <taxon>Bacteria</taxon>
        <taxon>Bacillati</taxon>
        <taxon>Bacillota</taxon>
        <taxon>Clostridia</taxon>
        <taxon>Eubacteriales</taxon>
        <taxon>Clostridiaceae</taxon>
        <taxon>Lactonifactor</taxon>
    </lineage>
</organism>
<name>A0A1M5DCA5_9CLOT</name>
<feature type="domain" description="Resolvase/invertase-type recombinase catalytic" evidence="1">
    <location>
        <begin position="19"/>
        <end position="170"/>
    </location>
</feature>
<dbReference type="SUPFAM" id="SSF53041">
    <property type="entry name" value="Resolvase-like"/>
    <property type="match status" value="1"/>
</dbReference>
<dbReference type="InterPro" id="IPR011109">
    <property type="entry name" value="DNA_bind_recombinase_dom"/>
</dbReference>
<dbReference type="CDD" id="cd00338">
    <property type="entry name" value="Ser_Recombinase"/>
    <property type="match status" value="1"/>
</dbReference>
<dbReference type="Proteomes" id="UP000184245">
    <property type="component" value="Unassembled WGS sequence"/>
</dbReference>
<dbReference type="EMBL" id="FQVI01000067">
    <property type="protein sequence ID" value="SHF64673.1"/>
    <property type="molecule type" value="Genomic_DNA"/>
</dbReference>
<evidence type="ECO:0000313" key="3">
    <source>
        <dbReference type="EMBL" id="SHF64673.1"/>
    </source>
</evidence>
<dbReference type="Gene3D" id="3.90.1750.20">
    <property type="entry name" value="Putative Large Serine Recombinase, Chain B, Domain 2"/>
    <property type="match status" value="1"/>
</dbReference>
<dbReference type="Pfam" id="PF07508">
    <property type="entry name" value="Recombinase"/>
    <property type="match status" value="1"/>
</dbReference>
<dbReference type="Pfam" id="PF00239">
    <property type="entry name" value="Resolvase"/>
    <property type="match status" value="1"/>
</dbReference>
<dbReference type="InterPro" id="IPR038109">
    <property type="entry name" value="DNA_bind_recomb_sf"/>
</dbReference>
<accession>A0A1M5DCA5</accession>
<dbReference type="GO" id="GO:0000150">
    <property type="term" value="F:DNA strand exchange activity"/>
    <property type="evidence" value="ECO:0007669"/>
    <property type="project" value="InterPro"/>
</dbReference>
<dbReference type="PANTHER" id="PTHR30461:SF23">
    <property type="entry name" value="DNA RECOMBINASE-RELATED"/>
    <property type="match status" value="1"/>
</dbReference>
<dbReference type="InterPro" id="IPR006119">
    <property type="entry name" value="Resolv_N"/>
</dbReference>
<evidence type="ECO:0000259" key="1">
    <source>
        <dbReference type="PROSITE" id="PS51736"/>
    </source>
</evidence>
<evidence type="ECO:0000259" key="2">
    <source>
        <dbReference type="PROSITE" id="PS51737"/>
    </source>
</evidence>
<keyword evidence="4" id="KW-1185">Reference proteome</keyword>
<dbReference type="PANTHER" id="PTHR30461">
    <property type="entry name" value="DNA-INVERTASE FROM LAMBDOID PROPHAGE"/>
    <property type="match status" value="1"/>
</dbReference>
<gene>
    <name evidence="3" type="ORF">SAMN02745158_04499</name>
</gene>
<dbReference type="OrthoDB" id="9804620at2"/>
<dbReference type="InterPro" id="IPR025827">
    <property type="entry name" value="Zn_ribbon_recom_dom"/>
</dbReference>
<reference evidence="3 4" key="1">
    <citation type="submission" date="2016-11" db="EMBL/GenBank/DDBJ databases">
        <authorList>
            <person name="Jaros S."/>
            <person name="Januszkiewicz K."/>
            <person name="Wedrychowicz H."/>
        </authorList>
    </citation>
    <scope>NUCLEOTIDE SEQUENCE [LARGE SCALE GENOMIC DNA]</scope>
    <source>
        <strain evidence="3 4">DSM 17459</strain>
    </source>
</reference>
<dbReference type="SMART" id="SM00857">
    <property type="entry name" value="Resolvase"/>
    <property type="match status" value="1"/>
</dbReference>
<protein>
    <submittedName>
        <fullName evidence="3">Site-specific DNA recombinase</fullName>
    </submittedName>
</protein>
<dbReference type="PROSITE" id="PS51737">
    <property type="entry name" value="RECOMBINASE_DNA_BIND"/>
    <property type="match status" value="1"/>
</dbReference>
<feature type="domain" description="Recombinase" evidence="2">
    <location>
        <begin position="177"/>
        <end position="323"/>
    </location>
</feature>
<dbReference type="Pfam" id="PF13408">
    <property type="entry name" value="Zn_ribbon_recom"/>
    <property type="match status" value="1"/>
</dbReference>
<dbReference type="PROSITE" id="PS51736">
    <property type="entry name" value="RECOMBINASES_3"/>
    <property type="match status" value="1"/>
</dbReference>
<evidence type="ECO:0000313" key="4">
    <source>
        <dbReference type="Proteomes" id="UP000184245"/>
    </source>
</evidence>
<dbReference type="AlphaFoldDB" id="A0A1M5DCA5"/>
<dbReference type="InterPro" id="IPR036162">
    <property type="entry name" value="Resolvase-like_N_sf"/>
</dbReference>
<dbReference type="InterPro" id="IPR050639">
    <property type="entry name" value="SSR_resolvase"/>
</dbReference>
<dbReference type="RefSeq" id="WP_072854968.1">
    <property type="nucleotide sequence ID" value="NZ_FQVI01000067.1"/>
</dbReference>
<proteinExistence type="predicted"/>